<gene>
    <name evidence="1" type="ORF">SAMN05443248_1202</name>
</gene>
<sequence>MSAFGSRTFRTYRVGLTMSVPGGRPEVVCRRSKWRETLQRTSQHVTYLIGKPRAWISYFNPITIESGPTSGSTRVFENPTSRIQA</sequence>
<organism evidence="1 2">
    <name type="scientific">Bradyrhizobium erythrophlei</name>
    <dbReference type="NCBI Taxonomy" id="1437360"/>
    <lineage>
        <taxon>Bacteria</taxon>
        <taxon>Pseudomonadati</taxon>
        <taxon>Pseudomonadota</taxon>
        <taxon>Alphaproteobacteria</taxon>
        <taxon>Hyphomicrobiales</taxon>
        <taxon>Nitrobacteraceae</taxon>
        <taxon>Bradyrhizobium</taxon>
    </lineage>
</organism>
<reference evidence="1 2" key="1">
    <citation type="submission" date="2016-11" db="EMBL/GenBank/DDBJ databases">
        <authorList>
            <person name="Jaros S."/>
            <person name="Januszkiewicz K."/>
            <person name="Wedrychowicz H."/>
        </authorList>
    </citation>
    <scope>NUCLEOTIDE SEQUENCE [LARGE SCALE GENOMIC DNA]</scope>
    <source>
        <strain evidence="1 2">GAS138</strain>
    </source>
</reference>
<protein>
    <submittedName>
        <fullName evidence="1">Uncharacterized protein</fullName>
    </submittedName>
</protein>
<dbReference type="AlphaFoldDB" id="A0A1M5J119"/>
<name>A0A1M5J119_9BRAD</name>
<evidence type="ECO:0000313" key="2">
    <source>
        <dbReference type="Proteomes" id="UP000189796"/>
    </source>
</evidence>
<dbReference type="Proteomes" id="UP000189796">
    <property type="component" value="Chromosome I"/>
</dbReference>
<accession>A0A1M5J119</accession>
<proteinExistence type="predicted"/>
<dbReference type="EMBL" id="LT670817">
    <property type="protein sequence ID" value="SHG33920.1"/>
    <property type="molecule type" value="Genomic_DNA"/>
</dbReference>
<evidence type="ECO:0000313" key="1">
    <source>
        <dbReference type="EMBL" id="SHG33920.1"/>
    </source>
</evidence>